<name>A0A429XBF0_SIMTE</name>
<dbReference type="AlphaFoldDB" id="A0A429XBF0"/>
<proteinExistence type="predicted"/>
<dbReference type="Proteomes" id="UP000287296">
    <property type="component" value="Unassembled WGS sequence"/>
</dbReference>
<evidence type="ECO:0000313" key="2">
    <source>
        <dbReference type="Proteomes" id="UP000287296"/>
    </source>
</evidence>
<organism evidence="1 2">
    <name type="scientific">Siminovitchia terrae</name>
    <name type="common">Bacillus terrae</name>
    <dbReference type="NCBI Taxonomy" id="1914933"/>
    <lineage>
        <taxon>Bacteria</taxon>
        <taxon>Bacillati</taxon>
        <taxon>Bacillota</taxon>
        <taxon>Bacilli</taxon>
        <taxon>Bacillales</taxon>
        <taxon>Bacillaceae</taxon>
        <taxon>Siminovitchia</taxon>
    </lineage>
</organism>
<accession>A0A429XBF0</accession>
<comment type="caution">
    <text evidence="1">The sequence shown here is derived from an EMBL/GenBank/DDBJ whole genome shotgun (WGS) entry which is preliminary data.</text>
</comment>
<evidence type="ECO:0000313" key="1">
    <source>
        <dbReference type="EMBL" id="RST60621.1"/>
    </source>
</evidence>
<sequence>MYYIKINTKENAFGLTPNRNSSPSNHLASPCTCLKRETSFEGMLKSIYIIPSFHTIAKQKGEHLFCVFEGQIIVKFDFHSYILLF</sequence>
<reference evidence="1 2" key="1">
    <citation type="submission" date="2018-12" db="EMBL/GenBank/DDBJ databases">
        <authorList>
            <person name="Sun L."/>
            <person name="Chen Z."/>
        </authorList>
    </citation>
    <scope>NUCLEOTIDE SEQUENCE [LARGE SCALE GENOMIC DNA]</scope>
    <source>
        <strain evidence="1 2">LMG 29736</strain>
    </source>
</reference>
<protein>
    <submittedName>
        <fullName evidence="1">Uncharacterized protein</fullName>
    </submittedName>
</protein>
<dbReference type="OrthoDB" id="2974527at2"/>
<gene>
    <name evidence="1" type="ORF">D5F11_004505</name>
</gene>
<dbReference type="EMBL" id="QYTW02000003">
    <property type="protein sequence ID" value="RST60621.1"/>
    <property type="molecule type" value="Genomic_DNA"/>
</dbReference>